<accession>A0A9N8V428</accession>
<organism evidence="1 2">
    <name type="scientific">Ambispora leptoticha</name>
    <dbReference type="NCBI Taxonomy" id="144679"/>
    <lineage>
        <taxon>Eukaryota</taxon>
        <taxon>Fungi</taxon>
        <taxon>Fungi incertae sedis</taxon>
        <taxon>Mucoromycota</taxon>
        <taxon>Glomeromycotina</taxon>
        <taxon>Glomeromycetes</taxon>
        <taxon>Archaeosporales</taxon>
        <taxon>Ambisporaceae</taxon>
        <taxon>Ambispora</taxon>
    </lineage>
</organism>
<keyword evidence="2" id="KW-1185">Reference proteome</keyword>
<gene>
    <name evidence="1" type="ORF">ALEPTO_LOCUS334</name>
</gene>
<sequence length="100" mass="11670">MDSVAWLQADVTESGVKFYETYCVVNADYSDNQKGADNLIRIKIRRRTLLLWVLYTLKEDKTRFNTFILFDSLETPKIVYNGENAATVRAYLQGDQFKFD</sequence>
<protein>
    <submittedName>
        <fullName evidence="1">13860_t:CDS:1</fullName>
    </submittedName>
</protein>
<comment type="caution">
    <text evidence="1">The sequence shown here is derived from an EMBL/GenBank/DDBJ whole genome shotgun (WGS) entry which is preliminary data.</text>
</comment>
<proteinExistence type="predicted"/>
<evidence type="ECO:0000313" key="2">
    <source>
        <dbReference type="Proteomes" id="UP000789508"/>
    </source>
</evidence>
<name>A0A9N8V428_9GLOM</name>
<evidence type="ECO:0000313" key="1">
    <source>
        <dbReference type="EMBL" id="CAG8441299.1"/>
    </source>
</evidence>
<dbReference type="EMBL" id="CAJVPS010000018">
    <property type="protein sequence ID" value="CAG8441299.1"/>
    <property type="molecule type" value="Genomic_DNA"/>
</dbReference>
<dbReference type="AlphaFoldDB" id="A0A9N8V428"/>
<reference evidence="1" key="1">
    <citation type="submission" date="2021-06" db="EMBL/GenBank/DDBJ databases">
        <authorList>
            <person name="Kallberg Y."/>
            <person name="Tangrot J."/>
            <person name="Rosling A."/>
        </authorList>
    </citation>
    <scope>NUCLEOTIDE SEQUENCE</scope>
    <source>
        <strain evidence="1">FL130A</strain>
    </source>
</reference>
<dbReference type="Proteomes" id="UP000789508">
    <property type="component" value="Unassembled WGS sequence"/>
</dbReference>